<dbReference type="STRING" id="554055.A0A2P6V8G9"/>
<comment type="caution">
    <text evidence="5">The sequence shown here is derived from an EMBL/GenBank/DDBJ whole genome shotgun (WGS) entry which is preliminary data.</text>
</comment>
<dbReference type="Proteomes" id="UP000239649">
    <property type="component" value="Unassembled WGS sequence"/>
</dbReference>
<feature type="compositionally biased region" description="Low complexity" evidence="3">
    <location>
        <begin position="295"/>
        <end position="312"/>
    </location>
</feature>
<dbReference type="AlphaFoldDB" id="A0A2P6V8G9"/>
<dbReference type="PANTHER" id="PTHR43574">
    <property type="entry name" value="EPIMERASE-RELATED"/>
    <property type="match status" value="1"/>
</dbReference>
<accession>A0A2P6V8G9</accession>
<evidence type="ECO:0000259" key="4">
    <source>
        <dbReference type="Pfam" id="PF01370"/>
    </source>
</evidence>
<evidence type="ECO:0000256" key="2">
    <source>
        <dbReference type="ARBA" id="ARBA00023027"/>
    </source>
</evidence>
<dbReference type="InterPro" id="IPR001509">
    <property type="entry name" value="Epimerase_deHydtase"/>
</dbReference>
<dbReference type="OrthoDB" id="5824at2759"/>
<keyword evidence="2" id="KW-0520">NAD</keyword>
<dbReference type="Pfam" id="PF01370">
    <property type="entry name" value="Epimerase"/>
    <property type="match status" value="1"/>
</dbReference>
<name>A0A2P6V8G9_9CHLO</name>
<keyword evidence="6" id="KW-1185">Reference proteome</keyword>
<evidence type="ECO:0000313" key="6">
    <source>
        <dbReference type="Proteomes" id="UP000239649"/>
    </source>
</evidence>
<dbReference type="SUPFAM" id="SSF51735">
    <property type="entry name" value="NAD(P)-binding Rossmann-fold domains"/>
    <property type="match status" value="1"/>
</dbReference>
<comment type="similarity">
    <text evidence="1">Belongs to the NAD(P)-dependent epimerase/dehydratase family.</text>
</comment>
<dbReference type="EMBL" id="LHPF02000020">
    <property type="protein sequence ID" value="PSC70385.1"/>
    <property type="molecule type" value="Genomic_DNA"/>
</dbReference>
<gene>
    <name evidence="5" type="ORF">C2E20_6223</name>
</gene>
<organism evidence="5 6">
    <name type="scientific">Micractinium conductrix</name>
    <dbReference type="NCBI Taxonomy" id="554055"/>
    <lineage>
        <taxon>Eukaryota</taxon>
        <taxon>Viridiplantae</taxon>
        <taxon>Chlorophyta</taxon>
        <taxon>core chlorophytes</taxon>
        <taxon>Trebouxiophyceae</taxon>
        <taxon>Chlorellales</taxon>
        <taxon>Chlorellaceae</taxon>
        <taxon>Chlorella clade</taxon>
        <taxon>Micractinium</taxon>
    </lineage>
</organism>
<feature type="compositionally biased region" description="Low complexity" evidence="3">
    <location>
        <begin position="322"/>
        <end position="346"/>
    </location>
</feature>
<dbReference type="Gene3D" id="3.40.50.720">
    <property type="entry name" value="NAD(P)-binding Rossmann-like Domain"/>
    <property type="match status" value="2"/>
</dbReference>
<evidence type="ECO:0000313" key="5">
    <source>
        <dbReference type="EMBL" id="PSC70385.1"/>
    </source>
</evidence>
<dbReference type="InterPro" id="IPR036291">
    <property type="entry name" value="NAD(P)-bd_dom_sf"/>
</dbReference>
<feature type="region of interest" description="Disordered" evidence="3">
    <location>
        <begin position="279"/>
        <end position="381"/>
    </location>
</feature>
<evidence type="ECO:0000256" key="1">
    <source>
        <dbReference type="ARBA" id="ARBA00007637"/>
    </source>
</evidence>
<feature type="domain" description="NAD-dependent epimerase/dehydratase" evidence="4">
    <location>
        <begin position="40"/>
        <end position="255"/>
    </location>
</feature>
<reference evidence="5 6" key="1">
    <citation type="journal article" date="2018" name="Plant J.">
        <title>Genome sequences of Chlorella sorokiniana UTEX 1602 and Micractinium conductrix SAG 241.80: implications to maltose excretion by a green alga.</title>
        <authorList>
            <person name="Arriola M.B."/>
            <person name="Velmurugan N."/>
            <person name="Zhang Y."/>
            <person name="Plunkett M.H."/>
            <person name="Hondzo H."/>
            <person name="Barney B.M."/>
        </authorList>
    </citation>
    <scope>NUCLEOTIDE SEQUENCE [LARGE SCALE GENOMIC DNA]</scope>
    <source>
        <strain evidence="5 6">SAG 241.80</strain>
    </source>
</reference>
<evidence type="ECO:0000256" key="3">
    <source>
        <dbReference type="SAM" id="MobiDB-lite"/>
    </source>
</evidence>
<sequence length="417" mass="43990">MPSLVGAPSRPAAPRRAVPAAAWTALGKQHANRLFIFGLGYTGLGAATYFQQRGWEVAGTCRTQEKCERLARHDIHTHYFDPTEFNNLSGKGVEALRHATHVLSTVPPDADHAGDPVVMAHAQQLGEHAEEYRWVGYISSTSVYGDYEGEWVDEGSELRAADGKGWSRVMAEHEWLALHDQFGLPVHIFRCGGIYGPQRSALDAVQRAAAGGGGSASAARRAAQRYIARCHVFDICQTLEASMRHSRPGTAYNIADDDPADRATVMAYAAELLQRSAAGLPPPDGSWGLPTPQPSGAAVLAGVGGSDAASAASGGGGGGSSSGSLPELAEPLSSVGTATSSGSSYDSGDDALQQQGWRRGAGLERPRGGGGAPGRRLEEKRVRNARIKKELGVQLAFPTYREGLAGIAAGDLRPFER</sequence>
<protein>
    <submittedName>
        <fullName evidence="5">NAD(P)-dependent oxidoreductase</fullName>
    </submittedName>
</protein>
<proteinExistence type="inferred from homology"/>